<reference evidence="1" key="1">
    <citation type="journal article" date="2014" name="Front. Microbiol.">
        <title>High frequency of phylogenetically diverse reductive dehalogenase-homologous genes in deep subseafloor sedimentary metagenomes.</title>
        <authorList>
            <person name="Kawai M."/>
            <person name="Futagami T."/>
            <person name="Toyoda A."/>
            <person name="Takaki Y."/>
            <person name="Nishi S."/>
            <person name="Hori S."/>
            <person name="Arai W."/>
            <person name="Tsubouchi T."/>
            <person name="Morono Y."/>
            <person name="Uchiyama I."/>
            <person name="Ito T."/>
            <person name="Fujiyama A."/>
            <person name="Inagaki F."/>
            <person name="Takami H."/>
        </authorList>
    </citation>
    <scope>NUCLEOTIDE SEQUENCE</scope>
    <source>
        <strain evidence="1">Expedition CK06-06</strain>
    </source>
</reference>
<dbReference type="AlphaFoldDB" id="X1EZQ1"/>
<name>X1EZQ1_9ZZZZ</name>
<accession>X1EZQ1</accession>
<sequence>MKIKLDTQKGEGLETHMRPYEAALLNEVWDVHERDGSQRANSGL</sequence>
<gene>
    <name evidence="1" type="ORF">S03H2_13542</name>
</gene>
<evidence type="ECO:0000313" key="1">
    <source>
        <dbReference type="EMBL" id="GAH38102.1"/>
    </source>
</evidence>
<protein>
    <submittedName>
        <fullName evidence="1">Uncharacterized protein</fullName>
    </submittedName>
</protein>
<proteinExistence type="predicted"/>
<feature type="non-terminal residue" evidence="1">
    <location>
        <position position="44"/>
    </location>
</feature>
<organism evidence="1">
    <name type="scientific">marine sediment metagenome</name>
    <dbReference type="NCBI Taxonomy" id="412755"/>
    <lineage>
        <taxon>unclassified sequences</taxon>
        <taxon>metagenomes</taxon>
        <taxon>ecological metagenomes</taxon>
    </lineage>
</organism>
<dbReference type="EMBL" id="BARU01006873">
    <property type="protein sequence ID" value="GAH38102.1"/>
    <property type="molecule type" value="Genomic_DNA"/>
</dbReference>
<comment type="caution">
    <text evidence="1">The sequence shown here is derived from an EMBL/GenBank/DDBJ whole genome shotgun (WGS) entry which is preliminary data.</text>
</comment>